<sequence length="269" mass="30267">MPKPRHRPWIGQLAITTGAAYFQGAAGDNQAHRHWVDQYVFARQPFLLNTEQASITTHAVYIPSQQRHQLIASEPQSLFLDPTSKLSRLLKLRFHLDQVGELPPSLTQSLFDAFDPLLNAQHAHFDTLLRNFEQAFMADRVSIKHQIQEQFKTQNSQRLEIVLSLIHQQQIHELKALAQAVDLSPSRFSHWFSEQTGIALRSYSKWTRLIVALEHLSAAASIAEAAYAAGFSDQAHLQKSFIACFGIAPGQLKLSGNRSNAKARVQSDV</sequence>
<name>A0ABY9RIA6_9BURK</name>
<reference evidence="5" key="1">
    <citation type="submission" date="2023-09" db="EMBL/GenBank/DDBJ databases">
        <title>Undibacterium sp. 20NA77.5 isolated from freshwater.</title>
        <authorList>
            <person name="Le V."/>
            <person name="Ko S.-R."/>
            <person name="Ahn C.-Y."/>
            <person name="Oh H.-M."/>
        </authorList>
    </citation>
    <scope>NUCLEOTIDE SEQUENCE</scope>
    <source>
        <strain evidence="5">20NA77.5</strain>
    </source>
</reference>
<evidence type="ECO:0000256" key="3">
    <source>
        <dbReference type="ARBA" id="ARBA00023163"/>
    </source>
</evidence>
<gene>
    <name evidence="5" type="ORF">RF679_15570</name>
</gene>
<dbReference type="SUPFAM" id="SSF46689">
    <property type="entry name" value="Homeodomain-like"/>
    <property type="match status" value="1"/>
</dbReference>
<dbReference type="Gene3D" id="1.10.10.60">
    <property type="entry name" value="Homeodomain-like"/>
    <property type="match status" value="2"/>
</dbReference>
<evidence type="ECO:0000259" key="4">
    <source>
        <dbReference type="PROSITE" id="PS01124"/>
    </source>
</evidence>
<dbReference type="SMART" id="SM00342">
    <property type="entry name" value="HTH_ARAC"/>
    <property type="match status" value="1"/>
</dbReference>
<evidence type="ECO:0000313" key="6">
    <source>
        <dbReference type="Proteomes" id="UP001181355"/>
    </source>
</evidence>
<feature type="domain" description="HTH araC/xylS-type" evidence="4">
    <location>
        <begin position="156"/>
        <end position="255"/>
    </location>
</feature>
<proteinExistence type="predicted"/>
<keyword evidence="1" id="KW-0805">Transcription regulation</keyword>
<dbReference type="PANTHER" id="PTHR46796:SF13">
    <property type="entry name" value="HTH-TYPE TRANSCRIPTIONAL ACTIVATOR RHAS"/>
    <property type="match status" value="1"/>
</dbReference>
<keyword evidence="6" id="KW-1185">Reference proteome</keyword>
<evidence type="ECO:0000256" key="1">
    <source>
        <dbReference type="ARBA" id="ARBA00023015"/>
    </source>
</evidence>
<evidence type="ECO:0000313" key="5">
    <source>
        <dbReference type="EMBL" id="WMW80052.1"/>
    </source>
</evidence>
<evidence type="ECO:0000256" key="2">
    <source>
        <dbReference type="ARBA" id="ARBA00023125"/>
    </source>
</evidence>
<protein>
    <submittedName>
        <fullName evidence="5">Helix-turn-helix domain-containing protein</fullName>
    </submittedName>
</protein>
<dbReference type="RefSeq" id="WP_309481545.1">
    <property type="nucleotide sequence ID" value="NZ_CP133720.1"/>
</dbReference>
<dbReference type="EMBL" id="CP133720">
    <property type="protein sequence ID" value="WMW80052.1"/>
    <property type="molecule type" value="Genomic_DNA"/>
</dbReference>
<dbReference type="Pfam" id="PF12833">
    <property type="entry name" value="HTH_18"/>
    <property type="match status" value="1"/>
</dbReference>
<dbReference type="PROSITE" id="PS01124">
    <property type="entry name" value="HTH_ARAC_FAMILY_2"/>
    <property type="match status" value="1"/>
</dbReference>
<keyword evidence="3" id="KW-0804">Transcription</keyword>
<dbReference type="Proteomes" id="UP001181355">
    <property type="component" value="Chromosome"/>
</dbReference>
<organism evidence="5 6">
    <name type="scientific">Undibacterium cyanobacteriorum</name>
    <dbReference type="NCBI Taxonomy" id="3073561"/>
    <lineage>
        <taxon>Bacteria</taxon>
        <taxon>Pseudomonadati</taxon>
        <taxon>Pseudomonadota</taxon>
        <taxon>Betaproteobacteria</taxon>
        <taxon>Burkholderiales</taxon>
        <taxon>Oxalobacteraceae</taxon>
        <taxon>Undibacterium</taxon>
    </lineage>
</organism>
<keyword evidence="2" id="KW-0238">DNA-binding</keyword>
<dbReference type="PROSITE" id="PS00041">
    <property type="entry name" value="HTH_ARAC_FAMILY_1"/>
    <property type="match status" value="1"/>
</dbReference>
<dbReference type="InterPro" id="IPR018060">
    <property type="entry name" value="HTH_AraC"/>
</dbReference>
<dbReference type="InterPro" id="IPR018062">
    <property type="entry name" value="HTH_AraC-typ_CS"/>
</dbReference>
<dbReference type="InterPro" id="IPR009057">
    <property type="entry name" value="Homeodomain-like_sf"/>
</dbReference>
<accession>A0ABY9RIA6</accession>
<dbReference type="InterPro" id="IPR050204">
    <property type="entry name" value="AraC_XylS_family_regulators"/>
</dbReference>
<dbReference type="PANTHER" id="PTHR46796">
    <property type="entry name" value="HTH-TYPE TRANSCRIPTIONAL ACTIVATOR RHAS-RELATED"/>
    <property type="match status" value="1"/>
</dbReference>